<dbReference type="EMBL" id="QCZI01000005">
    <property type="protein sequence ID" value="PWA05932.1"/>
    <property type="molecule type" value="Genomic_DNA"/>
</dbReference>
<evidence type="ECO:0000313" key="3">
    <source>
        <dbReference type="Proteomes" id="UP000245449"/>
    </source>
</evidence>
<keyword evidence="3" id="KW-1185">Reference proteome</keyword>
<reference evidence="2 3" key="1">
    <citation type="submission" date="2018-04" db="EMBL/GenBank/DDBJ databases">
        <title>Flavobacterium sp. nov., isolated from glacier ice.</title>
        <authorList>
            <person name="Liu Q."/>
            <person name="Xin Y.-H."/>
        </authorList>
    </citation>
    <scope>NUCLEOTIDE SEQUENCE [LARGE SCALE GENOMIC DNA]</scope>
    <source>
        <strain evidence="2 3">RB1R5</strain>
    </source>
</reference>
<accession>A0A2U1JLB4</accession>
<keyword evidence="1" id="KW-0732">Signal</keyword>
<gene>
    <name evidence="2" type="ORF">DB895_05790</name>
</gene>
<feature type="signal peptide" evidence="1">
    <location>
        <begin position="1"/>
        <end position="19"/>
    </location>
</feature>
<dbReference type="PANTHER" id="PTHR37833:SF1">
    <property type="entry name" value="SIGNAL PEPTIDE PROTEIN"/>
    <property type="match status" value="1"/>
</dbReference>
<evidence type="ECO:0000256" key="1">
    <source>
        <dbReference type="SAM" id="SignalP"/>
    </source>
</evidence>
<sequence>MKKILFLMAVVVFNVAAFAQGAKIEFKNSDNTIDYGRVEKGSDNGIRVFEFTNTGDAPLIITNVQSTCGCTIPTKPKEPIMPGKTGKIEVKYNMGLGPIRKTITVESNATNYEGGRVALKIKGEVFEKEIVNFMEKKKDLPANGN</sequence>
<dbReference type="Gene3D" id="2.60.40.10">
    <property type="entry name" value="Immunoglobulins"/>
    <property type="match status" value="1"/>
</dbReference>
<dbReference type="PANTHER" id="PTHR37833">
    <property type="entry name" value="LIPOPROTEIN-RELATED"/>
    <property type="match status" value="1"/>
</dbReference>
<name>A0A2U1JLB4_9FLAO</name>
<dbReference type="InterPro" id="IPR013783">
    <property type="entry name" value="Ig-like_fold"/>
</dbReference>
<proteinExistence type="predicted"/>
<comment type="caution">
    <text evidence="2">The sequence shown here is derived from an EMBL/GenBank/DDBJ whole genome shotgun (WGS) entry which is preliminary data.</text>
</comment>
<feature type="chain" id="PRO_5015701014" description="DUF1573 domain-containing protein" evidence="1">
    <location>
        <begin position="20"/>
        <end position="145"/>
    </location>
</feature>
<dbReference type="Pfam" id="PF07610">
    <property type="entry name" value="DUF1573"/>
    <property type="match status" value="1"/>
</dbReference>
<dbReference type="Proteomes" id="UP000245449">
    <property type="component" value="Unassembled WGS sequence"/>
</dbReference>
<dbReference type="AlphaFoldDB" id="A0A2U1JLB4"/>
<dbReference type="RefSeq" id="WP_116724417.1">
    <property type="nucleotide sequence ID" value="NZ_QCZI01000005.1"/>
</dbReference>
<organism evidence="2 3">
    <name type="scientific">Flavobacterium psychrotolerans</name>
    <dbReference type="NCBI Taxonomy" id="2169410"/>
    <lineage>
        <taxon>Bacteria</taxon>
        <taxon>Pseudomonadati</taxon>
        <taxon>Bacteroidota</taxon>
        <taxon>Flavobacteriia</taxon>
        <taxon>Flavobacteriales</taxon>
        <taxon>Flavobacteriaceae</taxon>
        <taxon>Flavobacterium</taxon>
    </lineage>
</organism>
<protein>
    <recommendedName>
        <fullName evidence="4">DUF1573 domain-containing protein</fullName>
    </recommendedName>
</protein>
<dbReference type="InterPro" id="IPR011467">
    <property type="entry name" value="DUF1573"/>
</dbReference>
<evidence type="ECO:0000313" key="2">
    <source>
        <dbReference type="EMBL" id="PWA05932.1"/>
    </source>
</evidence>
<evidence type="ECO:0008006" key="4">
    <source>
        <dbReference type="Google" id="ProtNLM"/>
    </source>
</evidence>
<dbReference type="OrthoDB" id="826619at2"/>